<feature type="region of interest" description="Disordered" evidence="1">
    <location>
        <begin position="141"/>
        <end position="161"/>
    </location>
</feature>
<feature type="compositionally biased region" description="Low complexity" evidence="1">
    <location>
        <begin position="61"/>
        <end position="71"/>
    </location>
</feature>
<feature type="region of interest" description="Disordered" evidence="1">
    <location>
        <begin position="403"/>
        <end position="429"/>
    </location>
</feature>
<feature type="compositionally biased region" description="Polar residues" evidence="1">
    <location>
        <begin position="23"/>
        <end position="37"/>
    </location>
</feature>
<dbReference type="Proteomes" id="UP000245956">
    <property type="component" value="Unassembled WGS sequence"/>
</dbReference>
<evidence type="ECO:0000256" key="1">
    <source>
        <dbReference type="SAM" id="MobiDB-lite"/>
    </source>
</evidence>
<feature type="region of interest" description="Disordered" evidence="1">
    <location>
        <begin position="226"/>
        <end position="247"/>
    </location>
</feature>
<dbReference type="EMBL" id="LCWV01000003">
    <property type="protein sequence ID" value="PWI74660.1"/>
    <property type="molecule type" value="Genomic_DNA"/>
</dbReference>
<sequence>MWRVPPRAPYRDRDPRKAVRSIIASSSNTHPPLTATPSGHHPLACHPHDPGSAQMARRPSPHNSGSSSPASFYTANDSDDGGGEEEEEHDSTTASSPAQAAPCPYREARRLPRELKGHCQIFLEEQLYTCAINLLNSSLGSGASRRDASQQQSRKAVPVPPPSHVALLNTLLIHPMNTTRAEKPDHLDMPALALDYLRNLLAVVGPVNAGFRTAFQFRSQPRWGRRPGYAGDNASGSDMSDGEGRDHDRLRGRMANEGSVWCRGQDFWSTVGWAFNTATLHPHRWRYWRVWLEYMIDVLEADWTERERLDREAHYDKSEPDDDDEEPITSRRQSIIAMYMDQQEGRQVGFKRIVKALLADGGSLSTSSFSEVFEKEHRGAKKTSRKRKREQVLDLENDKFGDYFDDDSISSGVSEPPTPQKPRDARKEVSFGCSHPGLADSVVLRLRLFKMLSAATYTLRNAHELNQLYTEFAAAIQVLPLQMFALFVTQRANPLLDVTHVTLAKELFHMLLPSSYRNPRRVDAEADAAGALTTPMLEQCYIGLPANTVGLEDNAKLSLLVENAIQLLWSCDSLEYTPGLAAAAEKGIKAREAKAKKKRTGRMKTDTDDTLAQDILTSSGERIRVLLQVLEASATA</sequence>
<evidence type="ECO:0000313" key="3">
    <source>
        <dbReference type="Proteomes" id="UP000245956"/>
    </source>
</evidence>
<dbReference type="AlphaFoldDB" id="A0A2U3EJP7"/>
<protein>
    <recommendedName>
        <fullName evidence="4">Major facilitator superfamily transporter</fullName>
    </recommendedName>
</protein>
<feature type="compositionally biased region" description="Acidic residues" evidence="1">
    <location>
        <begin position="77"/>
        <end position="89"/>
    </location>
</feature>
<accession>A0A2U3EJP7</accession>
<feature type="region of interest" description="Disordered" evidence="1">
    <location>
        <begin position="1"/>
        <end position="103"/>
    </location>
</feature>
<evidence type="ECO:0000313" key="2">
    <source>
        <dbReference type="EMBL" id="PWI74660.1"/>
    </source>
</evidence>
<reference evidence="2 3" key="1">
    <citation type="journal article" date="2016" name="Front. Microbiol.">
        <title>Genome and transcriptome sequences reveal the specific parasitism of the nematophagous Purpureocillium lilacinum 36-1.</title>
        <authorList>
            <person name="Xie J."/>
            <person name="Li S."/>
            <person name="Mo C."/>
            <person name="Xiao X."/>
            <person name="Peng D."/>
            <person name="Wang G."/>
            <person name="Xiao Y."/>
        </authorList>
    </citation>
    <scope>NUCLEOTIDE SEQUENCE [LARGE SCALE GENOMIC DNA]</scope>
    <source>
        <strain evidence="2 3">36-1</strain>
    </source>
</reference>
<comment type="caution">
    <text evidence="2">The sequence shown here is derived from an EMBL/GenBank/DDBJ whole genome shotgun (WGS) entry which is preliminary data.</text>
</comment>
<proteinExistence type="predicted"/>
<name>A0A2U3EJP7_PURLI</name>
<feature type="compositionally biased region" description="Low complexity" evidence="1">
    <location>
        <begin position="92"/>
        <end position="102"/>
    </location>
</feature>
<organism evidence="2 3">
    <name type="scientific">Purpureocillium lilacinum</name>
    <name type="common">Paecilomyces lilacinus</name>
    <dbReference type="NCBI Taxonomy" id="33203"/>
    <lineage>
        <taxon>Eukaryota</taxon>
        <taxon>Fungi</taxon>
        <taxon>Dikarya</taxon>
        <taxon>Ascomycota</taxon>
        <taxon>Pezizomycotina</taxon>
        <taxon>Sordariomycetes</taxon>
        <taxon>Hypocreomycetidae</taxon>
        <taxon>Hypocreales</taxon>
        <taxon>Ophiocordycipitaceae</taxon>
        <taxon>Purpureocillium</taxon>
    </lineage>
</organism>
<evidence type="ECO:0008006" key="4">
    <source>
        <dbReference type="Google" id="ProtNLM"/>
    </source>
</evidence>
<gene>
    <name evidence="2" type="ORF">PCL_07974</name>
</gene>